<feature type="transmembrane region" description="Helical" evidence="1">
    <location>
        <begin position="155"/>
        <end position="177"/>
    </location>
</feature>
<comment type="caution">
    <text evidence="2">The sequence shown here is derived from an EMBL/GenBank/DDBJ whole genome shotgun (WGS) entry which is preliminary data.</text>
</comment>
<protein>
    <recommendedName>
        <fullName evidence="4">DUF819 domain-containing protein</fullName>
    </recommendedName>
</protein>
<dbReference type="Proteomes" id="UP000220752">
    <property type="component" value="Unassembled WGS sequence"/>
</dbReference>
<reference evidence="2 3" key="1">
    <citation type="journal article" date="2017" name="Front. Microbiol.">
        <title>New Insights into the Diversity of the Genus Faecalibacterium.</title>
        <authorList>
            <person name="Benevides L."/>
            <person name="Burman S."/>
            <person name="Martin R."/>
            <person name="Robert V."/>
            <person name="Thomas M."/>
            <person name="Miquel S."/>
            <person name="Chain F."/>
            <person name="Sokol H."/>
            <person name="Bermudez-Humaran L.G."/>
            <person name="Morrison M."/>
            <person name="Langella P."/>
            <person name="Azevedo V.A."/>
            <person name="Chatel J.M."/>
            <person name="Soares S."/>
        </authorList>
    </citation>
    <scope>NUCLEOTIDE SEQUENCE [LARGE SCALE GENOMIC DNA]</scope>
    <source>
        <strain evidence="3">CNCM I-4540</strain>
    </source>
</reference>
<evidence type="ECO:0000256" key="1">
    <source>
        <dbReference type="SAM" id="Phobius"/>
    </source>
</evidence>
<feature type="transmembrane region" description="Helical" evidence="1">
    <location>
        <begin position="34"/>
        <end position="53"/>
    </location>
</feature>
<evidence type="ECO:0008006" key="4">
    <source>
        <dbReference type="Google" id="ProtNLM"/>
    </source>
</evidence>
<dbReference type="PANTHER" id="PTHR34289">
    <property type="entry name" value="PROTEIN, PUTATIVE (DUF819)-RELATED"/>
    <property type="match status" value="1"/>
</dbReference>
<feature type="transmembrane region" description="Helical" evidence="1">
    <location>
        <begin position="362"/>
        <end position="386"/>
    </location>
</feature>
<evidence type="ECO:0000313" key="2">
    <source>
        <dbReference type="EMBL" id="PDX58803.1"/>
    </source>
</evidence>
<sequence>MITNGFTYIAVLVFIAALLVWLQRYTKSKFFDYAPPIVLLYLITMILCTLGAWDMEATKPAYSVLKNNLLYAMIFLMLLRCDIRKIIKLGPKMLGGFFAASVSISLAFIATFAIMKGPLGSEAWKALGALCGSWMGGSGNMIAVQAALDIGEADMAYALVVDSIDYSIWVMFLLWAINLAPKFNKWVKADTTTLDEVSRRLEEDAKSNEDKATFVNLIFLLGLALVISAFGQDIGAALNSAMPFLDKATWTVLLITLSGLIGAVTPVGRMAGSTELSNLLLYSVVALLASRASFLELTDAPAWILAGFMILAIHGIILVLLAKIFHLDMFTCGVASLANIGGSASAPILAGAYSGALVPVGVLMALMGYVIGTAGGLITANIMSLLA</sequence>
<dbReference type="InterPro" id="IPR008537">
    <property type="entry name" value="DUF819"/>
</dbReference>
<feature type="transmembrane region" description="Helical" evidence="1">
    <location>
        <begin position="65"/>
        <end position="81"/>
    </location>
</feature>
<keyword evidence="1" id="KW-0472">Membrane</keyword>
<name>A0A2A6ZBQ6_9FIRM</name>
<keyword evidence="3" id="KW-1185">Reference proteome</keyword>
<evidence type="ECO:0000313" key="3">
    <source>
        <dbReference type="Proteomes" id="UP000220752"/>
    </source>
</evidence>
<accession>A0A2A6ZBQ6</accession>
<keyword evidence="1" id="KW-0812">Transmembrane</keyword>
<dbReference type="EMBL" id="NMTQ01000022">
    <property type="protein sequence ID" value="PDX58803.1"/>
    <property type="molecule type" value="Genomic_DNA"/>
</dbReference>
<feature type="transmembrane region" description="Helical" evidence="1">
    <location>
        <begin position="6"/>
        <end position="22"/>
    </location>
</feature>
<keyword evidence="1" id="KW-1133">Transmembrane helix</keyword>
<dbReference type="PANTHER" id="PTHR34289:SF8">
    <property type="entry name" value="DUF819 DOMAIN-CONTAINING PROTEIN"/>
    <property type="match status" value="1"/>
</dbReference>
<feature type="transmembrane region" description="Helical" evidence="1">
    <location>
        <begin position="303"/>
        <end position="322"/>
    </location>
</feature>
<feature type="transmembrane region" description="Helical" evidence="1">
    <location>
        <begin position="334"/>
        <end position="356"/>
    </location>
</feature>
<dbReference type="AlphaFoldDB" id="A0A2A6ZBQ6"/>
<dbReference type="Pfam" id="PF05684">
    <property type="entry name" value="DUF819"/>
    <property type="match status" value="1"/>
</dbReference>
<feature type="transmembrane region" description="Helical" evidence="1">
    <location>
        <begin position="212"/>
        <end position="230"/>
    </location>
</feature>
<feature type="transmembrane region" description="Helical" evidence="1">
    <location>
        <begin position="250"/>
        <end position="267"/>
    </location>
</feature>
<feature type="transmembrane region" description="Helical" evidence="1">
    <location>
        <begin position="279"/>
        <end position="297"/>
    </location>
</feature>
<proteinExistence type="predicted"/>
<organism evidence="2 3">
    <name type="scientific">Faecalibacterium langellae</name>
    <dbReference type="NCBI Taxonomy" id="3435293"/>
    <lineage>
        <taxon>Bacteria</taxon>
        <taxon>Bacillati</taxon>
        <taxon>Bacillota</taxon>
        <taxon>Clostridia</taxon>
        <taxon>Eubacteriales</taxon>
        <taxon>Oscillospiraceae</taxon>
        <taxon>Faecalibacterium</taxon>
    </lineage>
</organism>
<gene>
    <name evidence="2" type="ORF">CGS46_06790</name>
</gene>
<feature type="transmembrane region" description="Helical" evidence="1">
    <location>
        <begin position="93"/>
        <end position="115"/>
    </location>
</feature>